<dbReference type="Gene3D" id="3.30.2020.40">
    <property type="entry name" value="Uncharacterised protein PF10387, DUF2442"/>
    <property type="match status" value="1"/>
</dbReference>
<reference evidence="1 2" key="1">
    <citation type="submission" date="2020-10" db="EMBL/GenBank/DDBJ databases">
        <title>Connecting structure to function with the recovery of over 1000 high-quality activated sludge metagenome-assembled genomes encoding full-length rRNA genes using long-read sequencing.</title>
        <authorList>
            <person name="Singleton C.M."/>
            <person name="Petriglieri F."/>
            <person name="Kristensen J.M."/>
            <person name="Kirkegaard R.H."/>
            <person name="Michaelsen T.Y."/>
            <person name="Andersen M.H."/>
            <person name="Karst S.M."/>
            <person name="Dueholm M.S."/>
            <person name="Nielsen P.H."/>
            <person name="Albertsen M."/>
        </authorList>
    </citation>
    <scope>NUCLEOTIDE SEQUENCE [LARGE SCALE GENOMIC DNA]</scope>
    <source>
        <strain evidence="1">EsbW_18-Q3-R4-48_BATAC.285</strain>
    </source>
</reference>
<dbReference type="EMBL" id="JADJMH010000002">
    <property type="protein sequence ID" value="MBK7674213.1"/>
    <property type="molecule type" value="Genomic_DNA"/>
</dbReference>
<gene>
    <name evidence="1" type="ORF">IPJ27_05280</name>
</gene>
<proteinExistence type="predicted"/>
<name>A0A935UG96_9PROT</name>
<sequence length="99" mass="11114">MPGTNISAAEVTHVSIHGFWLLLGDEELLLPFSEFPWFRQATIEQLTTIEWPSPDHLYWPLLDVDLSVASIRHPEDFPLVSAVSANPALQPDAPQVARR</sequence>
<dbReference type="Pfam" id="PF10387">
    <property type="entry name" value="DUF2442"/>
    <property type="match status" value="1"/>
</dbReference>
<organism evidence="1 2">
    <name type="scientific">Candidatus Accumulibacter proximus</name>
    <dbReference type="NCBI Taxonomy" id="2954385"/>
    <lineage>
        <taxon>Bacteria</taxon>
        <taxon>Pseudomonadati</taxon>
        <taxon>Pseudomonadota</taxon>
        <taxon>Betaproteobacteria</taxon>
        <taxon>Candidatus Accumulibacter</taxon>
    </lineage>
</organism>
<protein>
    <submittedName>
        <fullName evidence="1">DUF2442 domain-containing protein</fullName>
    </submittedName>
</protein>
<accession>A0A935UG96</accession>
<evidence type="ECO:0000313" key="1">
    <source>
        <dbReference type="EMBL" id="MBK7674213.1"/>
    </source>
</evidence>
<comment type="caution">
    <text evidence="1">The sequence shown here is derived from an EMBL/GenBank/DDBJ whole genome shotgun (WGS) entry which is preliminary data.</text>
</comment>
<dbReference type="AlphaFoldDB" id="A0A935UG96"/>
<evidence type="ECO:0000313" key="2">
    <source>
        <dbReference type="Proteomes" id="UP000697998"/>
    </source>
</evidence>
<dbReference type="Proteomes" id="UP000697998">
    <property type="component" value="Unassembled WGS sequence"/>
</dbReference>
<dbReference type="InterPro" id="IPR018841">
    <property type="entry name" value="DUF2442"/>
</dbReference>